<feature type="transmembrane region" description="Helical" evidence="2">
    <location>
        <begin position="183"/>
        <end position="203"/>
    </location>
</feature>
<dbReference type="EMBL" id="CM018031">
    <property type="protein sequence ID" value="KAA8548940.1"/>
    <property type="molecule type" value="Genomic_DNA"/>
</dbReference>
<dbReference type="Proteomes" id="UP000325577">
    <property type="component" value="Linkage Group LG0"/>
</dbReference>
<accession>A0A5J5C484</accession>
<evidence type="ECO:0000256" key="2">
    <source>
        <dbReference type="SAM" id="Phobius"/>
    </source>
</evidence>
<reference evidence="3 4" key="1">
    <citation type="submission" date="2019-09" db="EMBL/GenBank/DDBJ databases">
        <title>A chromosome-level genome assembly of the Chinese tupelo Nyssa sinensis.</title>
        <authorList>
            <person name="Yang X."/>
            <person name="Kang M."/>
            <person name="Yang Y."/>
            <person name="Xiong H."/>
            <person name="Wang M."/>
            <person name="Zhang Z."/>
            <person name="Wang Z."/>
            <person name="Wu H."/>
            <person name="Ma T."/>
            <person name="Liu J."/>
            <person name="Xi Z."/>
        </authorList>
    </citation>
    <scope>NUCLEOTIDE SEQUENCE [LARGE SCALE GENOMIC DNA]</scope>
    <source>
        <strain evidence="3">J267</strain>
        <tissue evidence="3">Leaf</tissue>
    </source>
</reference>
<gene>
    <name evidence="3" type="ORF">F0562_000624</name>
</gene>
<feature type="region of interest" description="Disordered" evidence="1">
    <location>
        <begin position="122"/>
        <end position="143"/>
    </location>
</feature>
<name>A0A5J5C484_9ASTE</name>
<evidence type="ECO:0000313" key="4">
    <source>
        <dbReference type="Proteomes" id="UP000325577"/>
    </source>
</evidence>
<dbReference type="PANTHER" id="PTHR34962:SF3">
    <property type="entry name" value="ABC SUBFAMILY C PROTEIN"/>
    <property type="match status" value="1"/>
</dbReference>
<feature type="compositionally biased region" description="Basic and acidic residues" evidence="1">
    <location>
        <begin position="381"/>
        <end position="393"/>
    </location>
</feature>
<feature type="region of interest" description="Disordered" evidence="1">
    <location>
        <begin position="363"/>
        <end position="410"/>
    </location>
</feature>
<evidence type="ECO:0000256" key="1">
    <source>
        <dbReference type="SAM" id="MobiDB-lite"/>
    </source>
</evidence>
<keyword evidence="2" id="KW-0472">Membrane</keyword>
<feature type="compositionally biased region" description="Polar residues" evidence="1">
    <location>
        <begin position="437"/>
        <end position="450"/>
    </location>
</feature>
<proteinExistence type="predicted"/>
<feature type="compositionally biased region" description="Basic and acidic residues" evidence="1">
    <location>
        <begin position="525"/>
        <end position="539"/>
    </location>
</feature>
<protein>
    <submittedName>
        <fullName evidence="3">Uncharacterized protein</fullName>
    </submittedName>
</protein>
<evidence type="ECO:0000313" key="3">
    <source>
        <dbReference type="EMBL" id="KAA8548940.1"/>
    </source>
</evidence>
<keyword evidence="2" id="KW-0812">Transmembrane</keyword>
<dbReference type="OrthoDB" id="1894577at2759"/>
<organism evidence="3 4">
    <name type="scientific">Nyssa sinensis</name>
    <dbReference type="NCBI Taxonomy" id="561372"/>
    <lineage>
        <taxon>Eukaryota</taxon>
        <taxon>Viridiplantae</taxon>
        <taxon>Streptophyta</taxon>
        <taxon>Embryophyta</taxon>
        <taxon>Tracheophyta</taxon>
        <taxon>Spermatophyta</taxon>
        <taxon>Magnoliopsida</taxon>
        <taxon>eudicotyledons</taxon>
        <taxon>Gunneridae</taxon>
        <taxon>Pentapetalae</taxon>
        <taxon>asterids</taxon>
        <taxon>Cornales</taxon>
        <taxon>Nyssaceae</taxon>
        <taxon>Nyssa</taxon>
    </lineage>
</organism>
<dbReference type="PANTHER" id="PTHR34962">
    <property type="entry name" value="EMBRYO DEFECTIVE 1703-RELATED"/>
    <property type="match status" value="1"/>
</dbReference>
<feature type="region of interest" description="Disordered" evidence="1">
    <location>
        <begin position="437"/>
        <end position="548"/>
    </location>
</feature>
<feature type="compositionally biased region" description="Polar residues" evidence="1">
    <location>
        <begin position="496"/>
        <end position="524"/>
    </location>
</feature>
<keyword evidence="4" id="KW-1185">Reference proteome</keyword>
<keyword evidence="2" id="KW-1133">Transmembrane helix</keyword>
<dbReference type="AlphaFoldDB" id="A0A5J5C484"/>
<sequence>MRIRYELTGQLPSPIAVWQAELCHRVHPRRALAKLQAAAHSLAMARAHCATGSFLLPFANTTPIRRKPLVLLSSSISTPSPSKLTKRKNHLRLKLLKTLTKPYPIPLNLEEVLTNPIIPVESPHEQQTESPSDQLPHDSCPGVAVEVPKEFPSNEIQLSEISDAAGVLEGSVSNFSTRSVIKFGLFFVGAFVFQTICAVWILGSAHSDHNNENLGSEDKTRGLELEMNQTNKAKLNFLVNGSDNSFHGKLGFKQGGIVHMDESELENKIAEIRQMARDARESERLETKANGLDDNDDVKTGIEKEVDSRMVKLRKKLENTGDKSPVSSVSYLRKDDKFENSVKKDGLEAKEANGPLMFKEKHKFRSPLNNPSNKPKGFRGSTDHSVTKIKNSEKQMTGNESVGDGLDSLDKEHQLDLPNAKLQGNISMVLEEDAGKTQSIEASKSSQTPQKKLGLGKERGKTKLGKKMGPDRSEPRTGILQESGSGRPLVEDVESTKSSQLVSLNSQSPAKENQDTTTISNKLDVSSRNDSLKGREVGRKQATNLARDNKSDTKTDLWWLSLPYVLAILMRRGHEGEGPRGLFTLKINSHAKDDHDSSHTVAFEDRGDATNFCYLLQSFFEDLGDFNADIVPLSTKELDEEVKSNAMKVIVVRKGQLQLYAGQPLTDVEMALLSLVKQS</sequence>